<feature type="transmembrane region" description="Helical" evidence="1">
    <location>
        <begin position="84"/>
        <end position="104"/>
    </location>
</feature>
<sequence>MSISHHPGLHVAANGFALIAIGFGVNALLRPDHALTFFEWEPPTSLADKQLVNSLVHIYGVRDLFMGLAVYIASAYGTRHSLGLTLAAVSAVAYADGYVCYTWGKGEWGHWSYAPLLTALAATLLGVFDRA</sequence>
<keyword evidence="3" id="KW-1185">Reference proteome</keyword>
<feature type="transmembrane region" description="Helical" evidence="1">
    <location>
        <begin position="110"/>
        <end position="128"/>
    </location>
</feature>
<name>A0ABR4HVX3_9EURO</name>
<evidence type="ECO:0000313" key="2">
    <source>
        <dbReference type="EMBL" id="KAL2819646.1"/>
    </source>
</evidence>
<protein>
    <submittedName>
        <fullName evidence="2">Integral membrane protein</fullName>
    </submittedName>
</protein>
<comment type="caution">
    <text evidence="2">The sequence shown here is derived from an EMBL/GenBank/DDBJ whole genome shotgun (WGS) entry which is preliminary data.</text>
</comment>
<feature type="transmembrane region" description="Helical" evidence="1">
    <location>
        <begin position="51"/>
        <end position="72"/>
    </location>
</feature>
<keyword evidence="1" id="KW-0472">Membrane</keyword>
<evidence type="ECO:0000256" key="1">
    <source>
        <dbReference type="SAM" id="Phobius"/>
    </source>
</evidence>
<dbReference type="InterPro" id="IPR025363">
    <property type="entry name" value="DUF4267"/>
</dbReference>
<reference evidence="2 3" key="1">
    <citation type="submission" date="2024-07" db="EMBL/GenBank/DDBJ databases">
        <title>Section-level genome sequencing and comparative genomics of Aspergillus sections Usti and Cavernicolus.</title>
        <authorList>
            <consortium name="Lawrence Berkeley National Laboratory"/>
            <person name="Nybo J.L."/>
            <person name="Vesth T.C."/>
            <person name="Theobald S."/>
            <person name="Frisvad J.C."/>
            <person name="Larsen T.O."/>
            <person name="Kjaerboelling I."/>
            <person name="Rothschild-Mancinelli K."/>
            <person name="Lyhne E.K."/>
            <person name="Kogle M.E."/>
            <person name="Barry K."/>
            <person name="Clum A."/>
            <person name="Na H."/>
            <person name="Ledsgaard L."/>
            <person name="Lin J."/>
            <person name="Lipzen A."/>
            <person name="Kuo A."/>
            <person name="Riley R."/>
            <person name="Mondo S."/>
            <person name="LaButti K."/>
            <person name="Haridas S."/>
            <person name="Pangalinan J."/>
            <person name="Salamov A.A."/>
            <person name="Simmons B.A."/>
            <person name="Magnuson J.K."/>
            <person name="Chen J."/>
            <person name="Drula E."/>
            <person name="Henrissat B."/>
            <person name="Wiebenga A."/>
            <person name="Lubbers R.J."/>
            <person name="Gomes A.C."/>
            <person name="Makela M.R."/>
            <person name="Stajich J."/>
            <person name="Grigoriev I.V."/>
            <person name="Mortensen U.H."/>
            <person name="De vries R.P."/>
            <person name="Baker S.E."/>
            <person name="Andersen M.R."/>
        </authorList>
    </citation>
    <scope>NUCLEOTIDE SEQUENCE [LARGE SCALE GENOMIC DNA]</scope>
    <source>
        <strain evidence="2 3">CBS 600.67</strain>
    </source>
</reference>
<accession>A0ABR4HVX3</accession>
<feature type="transmembrane region" description="Helical" evidence="1">
    <location>
        <begin position="12"/>
        <end position="31"/>
    </location>
</feature>
<keyword evidence="1" id="KW-0812">Transmembrane</keyword>
<proteinExistence type="predicted"/>
<evidence type="ECO:0000313" key="3">
    <source>
        <dbReference type="Proteomes" id="UP001610335"/>
    </source>
</evidence>
<keyword evidence="1" id="KW-1133">Transmembrane helix</keyword>
<organism evidence="2 3">
    <name type="scientific">Aspergillus cavernicola</name>
    <dbReference type="NCBI Taxonomy" id="176166"/>
    <lineage>
        <taxon>Eukaryota</taxon>
        <taxon>Fungi</taxon>
        <taxon>Dikarya</taxon>
        <taxon>Ascomycota</taxon>
        <taxon>Pezizomycotina</taxon>
        <taxon>Eurotiomycetes</taxon>
        <taxon>Eurotiomycetidae</taxon>
        <taxon>Eurotiales</taxon>
        <taxon>Aspergillaceae</taxon>
        <taxon>Aspergillus</taxon>
        <taxon>Aspergillus subgen. Nidulantes</taxon>
    </lineage>
</organism>
<dbReference type="Proteomes" id="UP001610335">
    <property type="component" value="Unassembled WGS sequence"/>
</dbReference>
<dbReference type="Pfam" id="PF14087">
    <property type="entry name" value="DUF4267"/>
    <property type="match status" value="1"/>
</dbReference>
<dbReference type="EMBL" id="JBFXLS010000075">
    <property type="protein sequence ID" value="KAL2819646.1"/>
    <property type="molecule type" value="Genomic_DNA"/>
</dbReference>
<gene>
    <name evidence="2" type="ORF">BDW59DRAFT_120620</name>
</gene>